<dbReference type="PROSITE" id="PS00344">
    <property type="entry name" value="GATA_ZN_FINGER_1"/>
    <property type="match status" value="1"/>
</dbReference>
<feature type="compositionally biased region" description="Polar residues" evidence="9">
    <location>
        <begin position="338"/>
        <end position="364"/>
    </location>
</feature>
<keyword evidence="3 8" id="KW-0863">Zinc-finger</keyword>
<organism evidence="11 12">
    <name type="scientific">Moniliophthora roreri</name>
    <name type="common">Frosty pod rot fungus</name>
    <name type="synonym">Monilia roreri</name>
    <dbReference type="NCBI Taxonomy" id="221103"/>
    <lineage>
        <taxon>Eukaryota</taxon>
        <taxon>Fungi</taxon>
        <taxon>Dikarya</taxon>
        <taxon>Basidiomycota</taxon>
        <taxon>Agaricomycotina</taxon>
        <taxon>Agaricomycetes</taxon>
        <taxon>Agaricomycetidae</taxon>
        <taxon>Agaricales</taxon>
        <taxon>Marasmiineae</taxon>
        <taxon>Marasmiaceae</taxon>
        <taxon>Moniliophthora</taxon>
    </lineage>
</organism>
<evidence type="ECO:0000256" key="6">
    <source>
        <dbReference type="ARBA" id="ARBA00023163"/>
    </source>
</evidence>
<evidence type="ECO:0000256" key="1">
    <source>
        <dbReference type="ARBA" id="ARBA00004123"/>
    </source>
</evidence>
<dbReference type="CDD" id="cd00202">
    <property type="entry name" value="ZnF_GATA"/>
    <property type="match status" value="1"/>
</dbReference>
<feature type="compositionally biased region" description="Low complexity" evidence="9">
    <location>
        <begin position="218"/>
        <end position="230"/>
    </location>
</feature>
<dbReference type="GO" id="GO:0000981">
    <property type="term" value="F:DNA-binding transcription factor activity, RNA polymerase II-specific"/>
    <property type="evidence" value="ECO:0007669"/>
    <property type="project" value="TreeGrafter"/>
</dbReference>
<evidence type="ECO:0000313" key="11">
    <source>
        <dbReference type="EMBL" id="KTB31595.1"/>
    </source>
</evidence>
<reference evidence="11 12" key="1">
    <citation type="submission" date="2015-12" db="EMBL/GenBank/DDBJ databases">
        <title>Draft genome sequence of Moniliophthora roreri, the causal agent of frosty pod rot of cacao.</title>
        <authorList>
            <person name="Aime M.C."/>
            <person name="Diaz-Valderrama J.R."/>
            <person name="Kijpornyongpan T."/>
            <person name="Phillips-Mora W."/>
        </authorList>
    </citation>
    <scope>NUCLEOTIDE SEQUENCE [LARGE SCALE GENOMIC DNA]</scope>
    <source>
        <strain evidence="11 12">MCA 2952</strain>
    </source>
</reference>
<evidence type="ECO:0000256" key="8">
    <source>
        <dbReference type="PROSITE-ProRule" id="PRU00094"/>
    </source>
</evidence>
<accession>A0A0W0F5I6</accession>
<keyword evidence="4" id="KW-0862">Zinc</keyword>
<evidence type="ECO:0000256" key="3">
    <source>
        <dbReference type="ARBA" id="ARBA00022771"/>
    </source>
</evidence>
<dbReference type="SMART" id="SM00401">
    <property type="entry name" value="ZnF_GATA"/>
    <property type="match status" value="1"/>
</dbReference>
<feature type="compositionally biased region" description="Pro residues" evidence="9">
    <location>
        <begin position="50"/>
        <end position="66"/>
    </location>
</feature>
<feature type="region of interest" description="Disordered" evidence="9">
    <location>
        <begin position="936"/>
        <end position="1005"/>
    </location>
</feature>
<feature type="compositionally biased region" description="Low complexity" evidence="9">
    <location>
        <begin position="512"/>
        <end position="521"/>
    </location>
</feature>
<dbReference type="GO" id="GO:0000122">
    <property type="term" value="P:negative regulation of transcription by RNA polymerase II"/>
    <property type="evidence" value="ECO:0007669"/>
    <property type="project" value="TreeGrafter"/>
</dbReference>
<feature type="compositionally biased region" description="Basic and acidic residues" evidence="9">
    <location>
        <begin position="874"/>
        <end position="883"/>
    </location>
</feature>
<evidence type="ECO:0000256" key="5">
    <source>
        <dbReference type="ARBA" id="ARBA00023015"/>
    </source>
</evidence>
<dbReference type="Proteomes" id="UP000054988">
    <property type="component" value="Unassembled WGS sequence"/>
</dbReference>
<feature type="region of interest" description="Disordered" evidence="9">
    <location>
        <begin position="25"/>
        <end position="92"/>
    </location>
</feature>
<feature type="compositionally biased region" description="Polar residues" evidence="9">
    <location>
        <begin position="382"/>
        <end position="431"/>
    </location>
</feature>
<feature type="compositionally biased region" description="Basic and acidic residues" evidence="9">
    <location>
        <begin position="231"/>
        <end position="250"/>
    </location>
</feature>
<dbReference type="InterPro" id="IPR013088">
    <property type="entry name" value="Znf_NHR/GATA"/>
</dbReference>
<feature type="compositionally biased region" description="Low complexity" evidence="9">
    <location>
        <begin position="941"/>
        <end position="954"/>
    </location>
</feature>
<dbReference type="FunFam" id="3.30.50.10:FF:000007">
    <property type="entry name" value="Nitrogen regulatory AreA, N-terminal"/>
    <property type="match status" value="1"/>
</dbReference>
<dbReference type="GO" id="GO:0005634">
    <property type="term" value="C:nucleus"/>
    <property type="evidence" value="ECO:0007669"/>
    <property type="project" value="UniProtKB-SubCell"/>
</dbReference>
<sequence length="1005" mass="104960">MNQEEWVNLFASPLSPNVFAALAASGVFGPPPITNQPSATGQWNASVSYTPPPPPSHPPPPPPSLPPSLWMSPHRRPPPPERSPLISPTSPKSTIFTDIFSDDLFSKQSETNTPFTSPRLSGSPDLLPSQITGGNEQDPEQMAKQDPLATQVWKMYARTKANLPHAQRMENLTWRMMALALKKKKEDESASAAAAAAAEPATQSATASAAVPPPKPQPSSVNPSSNSLSLHPHEEPKQPDERGRRIDKGKARVRVVGFDGTNQDGTGSDQPEDMPMDWRAISRSRSRISMDWTPTRMTSRSRSRPPERHGFAEPIMTTNLSGFNFPGPASAPAPTLLHSASASTPDVGSSSNNTFKISPSNKGMSSHAPITSLLSTSRTSTNASPPTSSKNISNVFDDPSSSTAATGDPSSSSTPSWNFQPPHSHMSSSAFNSPVFGPSSLPSFGLHGLNRLPHNMQDFSSTATNVPNGNGQVYFPTGQQLNHYPSYQSHQHTRHPHPSSSSHHHHQHHQHSPSQPNQSPPEQRTFPRHVRKTSFDHTVSKDSILPFSSSNPNLGRHQVNGRPLPPPEFSGLTLGKRRAEAPHAESMLRADPSDVMSVGSPPPMSALDSVSASGQSSAVNSPYISSSFPSTSFNFSFTGYEGLFDNPGSGVGSPVEGNVLGVSVGPNGSGGLSPAAATASAVMAEGYARLSALGSGPSNGVMGTGDDEYTHLMGLVYNQQGNPYPNASHTNYTHVDPSLTLSMDSGLGGSGGGDVFGGEGFVTFHTSPIGTASPEPLTASNASTPPSSTTDGGSSGTGVPIPAPLTGLNGHGRTTQGPGGRKYISLKSSTLDSTSGHAKKASLGSASGSAARRRSAAELRSLSGTPDPDGNDDSNDKGGDKGNGDGSATQCTNCQTTNTPLWRRDPEGQPLCNACGLFYKLHGVVRPLSLKTDVIKKRNRASGTPSGTSKKSSASGGGGLPKIATRPRASSSTSNGILSSSGSLGGGIGSEGMKRQRRTSAGGGK</sequence>
<dbReference type="InterPro" id="IPR039355">
    <property type="entry name" value="Transcription_factor_GATA"/>
</dbReference>
<evidence type="ECO:0000256" key="9">
    <source>
        <dbReference type="SAM" id="MobiDB-lite"/>
    </source>
</evidence>
<dbReference type="GO" id="GO:0000978">
    <property type="term" value="F:RNA polymerase II cis-regulatory region sequence-specific DNA binding"/>
    <property type="evidence" value="ECO:0007669"/>
    <property type="project" value="TreeGrafter"/>
</dbReference>
<feature type="compositionally biased region" description="Low complexity" evidence="9">
    <location>
        <begin position="970"/>
        <end position="982"/>
    </location>
</feature>
<dbReference type="Pfam" id="PF00320">
    <property type="entry name" value="GATA"/>
    <property type="match status" value="1"/>
</dbReference>
<feature type="domain" description="GATA-type" evidence="10">
    <location>
        <begin position="885"/>
        <end position="938"/>
    </location>
</feature>
<comment type="caution">
    <text evidence="11">The sequence shown here is derived from an EMBL/GenBank/DDBJ whole genome shotgun (WGS) entry which is preliminary data.</text>
</comment>
<dbReference type="PANTHER" id="PTHR10071">
    <property type="entry name" value="TRANSCRIPTION FACTOR GATA FAMILY MEMBER"/>
    <property type="match status" value="1"/>
</dbReference>
<dbReference type="PANTHER" id="PTHR10071:SF281">
    <property type="entry name" value="BOX A-BINDING FACTOR-RELATED"/>
    <property type="match status" value="1"/>
</dbReference>
<dbReference type="InterPro" id="IPR013860">
    <property type="entry name" value="AreA_GATA"/>
</dbReference>
<feature type="region of interest" description="Disordered" evidence="9">
    <location>
        <begin position="458"/>
        <end position="586"/>
    </location>
</feature>
<dbReference type="GO" id="GO:0008270">
    <property type="term" value="F:zinc ion binding"/>
    <property type="evidence" value="ECO:0007669"/>
    <property type="project" value="UniProtKB-KW"/>
</dbReference>
<dbReference type="EMBL" id="LATX01002303">
    <property type="protein sequence ID" value="KTB31595.1"/>
    <property type="molecule type" value="Genomic_DNA"/>
</dbReference>
<feature type="compositionally biased region" description="Polar residues" evidence="9">
    <location>
        <begin position="35"/>
        <end position="49"/>
    </location>
</feature>
<name>A0A0W0F5I6_MONRR</name>
<feature type="compositionally biased region" description="Low complexity" evidence="9">
    <location>
        <begin position="190"/>
        <end position="210"/>
    </location>
</feature>
<feature type="region of interest" description="Disordered" evidence="9">
    <location>
        <begin position="190"/>
        <end position="275"/>
    </location>
</feature>
<feature type="compositionally biased region" description="Basic and acidic residues" evidence="9">
    <location>
        <begin position="577"/>
        <end position="586"/>
    </location>
</feature>
<dbReference type="SUPFAM" id="SSF57716">
    <property type="entry name" value="Glucocorticoid receptor-like (DNA-binding domain)"/>
    <property type="match status" value="1"/>
</dbReference>
<evidence type="ECO:0000313" key="12">
    <source>
        <dbReference type="Proteomes" id="UP000054988"/>
    </source>
</evidence>
<feature type="compositionally biased region" description="Low complexity" evidence="9">
    <location>
        <begin position="858"/>
        <end position="868"/>
    </location>
</feature>
<evidence type="ECO:0000259" key="10">
    <source>
        <dbReference type="PROSITE" id="PS50114"/>
    </source>
</evidence>
<comment type="subcellular location">
    <subcellularLocation>
        <location evidence="1">Nucleus</location>
    </subcellularLocation>
</comment>
<feature type="region of interest" description="Disordered" evidence="9">
    <location>
        <begin position="108"/>
        <end position="147"/>
    </location>
</feature>
<dbReference type="eggNOG" id="KOG1601">
    <property type="taxonomic scope" value="Eukaryota"/>
</dbReference>
<evidence type="ECO:0000256" key="2">
    <source>
        <dbReference type="ARBA" id="ARBA00022723"/>
    </source>
</evidence>
<dbReference type="PRINTS" id="PR00619">
    <property type="entry name" value="GATAZNFINGER"/>
</dbReference>
<dbReference type="Pfam" id="PF08550">
    <property type="entry name" value="GATA_AreA"/>
    <property type="match status" value="1"/>
</dbReference>
<evidence type="ECO:0000256" key="7">
    <source>
        <dbReference type="ARBA" id="ARBA00023242"/>
    </source>
</evidence>
<evidence type="ECO:0000256" key="4">
    <source>
        <dbReference type="ARBA" id="ARBA00022833"/>
    </source>
</evidence>
<dbReference type="InterPro" id="IPR000679">
    <property type="entry name" value="Znf_GATA"/>
</dbReference>
<dbReference type="PROSITE" id="PS50114">
    <property type="entry name" value="GATA_ZN_FINGER_2"/>
    <property type="match status" value="1"/>
</dbReference>
<keyword evidence="2" id="KW-0479">Metal-binding</keyword>
<feature type="region of interest" description="Disordered" evidence="9">
    <location>
        <begin position="334"/>
        <end position="431"/>
    </location>
</feature>
<protein>
    <recommendedName>
        <fullName evidence="10">GATA-type domain-containing protein</fullName>
    </recommendedName>
</protein>
<dbReference type="GO" id="GO:0045944">
    <property type="term" value="P:positive regulation of transcription by RNA polymerase II"/>
    <property type="evidence" value="ECO:0007669"/>
    <property type="project" value="TreeGrafter"/>
</dbReference>
<dbReference type="AlphaFoldDB" id="A0A0W0F5I6"/>
<keyword evidence="5" id="KW-0805">Transcription regulation</keyword>
<dbReference type="Gene3D" id="3.30.50.10">
    <property type="entry name" value="Erythroid Transcription Factor GATA-1, subunit A"/>
    <property type="match status" value="1"/>
</dbReference>
<feature type="compositionally biased region" description="Low complexity" evidence="9">
    <location>
        <begin position="371"/>
        <end position="381"/>
    </location>
</feature>
<feature type="compositionally biased region" description="Low complexity" evidence="9">
    <location>
        <begin position="778"/>
        <end position="792"/>
    </location>
</feature>
<feature type="compositionally biased region" description="Polar residues" evidence="9">
    <location>
        <begin position="458"/>
        <end position="487"/>
    </location>
</feature>
<feature type="compositionally biased region" description="Polar residues" evidence="9">
    <location>
        <begin position="826"/>
        <end position="836"/>
    </location>
</feature>
<keyword evidence="6" id="KW-0804">Transcription</keyword>
<feature type="compositionally biased region" description="Low complexity" evidence="9">
    <location>
        <begin position="841"/>
        <end position="850"/>
    </location>
</feature>
<feature type="compositionally biased region" description="Basic residues" evidence="9">
    <location>
        <begin position="491"/>
        <end position="511"/>
    </location>
</feature>
<feature type="region of interest" description="Disordered" evidence="9">
    <location>
        <begin position="766"/>
        <end position="892"/>
    </location>
</feature>
<feature type="compositionally biased region" description="Polar residues" evidence="9">
    <location>
        <begin position="108"/>
        <end position="120"/>
    </location>
</feature>
<gene>
    <name evidence="11" type="ORF">WG66_15779</name>
</gene>
<keyword evidence="7" id="KW-0539">Nucleus</keyword>
<feature type="compositionally biased region" description="Polar residues" evidence="9">
    <location>
        <begin position="260"/>
        <end position="269"/>
    </location>
</feature>
<proteinExistence type="predicted"/>